<dbReference type="SMART" id="SM00331">
    <property type="entry name" value="PP2C_SIG"/>
    <property type="match status" value="1"/>
</dbReference>
<reference evidence="3 4" key="2">
    <citation type="journal article" date="2015" name="Stand. Genomic Sci.">
        <title>Draft genome sequence of Cellulomonas carbonis T26(T) and comparative analysis of six Cellulomonas genomes.</title>
        <authorList>
            <person name="Zhuang W."/>
            <person name="Zhang S."/>
            <person name="Xia X."/>
            <person name="Wang G."/>
        </authorList>
    </citation>
    <scope>NUCLEOTIDE SEQUENCE [LARGE SCALE GENOMIC DNA]</scope>
    <source>
        <strain evidence="3 4">T26</strain>
    </source>
</reference>
<name>A0A0A0BW66_9CELL</name>
<dbReference type="GO" id="GO:0016301">
    <property type="term" value="F:kinase activity"/>
    <property type="evidence" value="ECO:0007669"/>
    <property type="project" value="UniProtKB-KW"/>
</dbReference>
<keyword evidence="3" id="KW-0808">Transferase</keyword>
<dbReference type="Gene3D" id="3.60.40.10">
    <property type="entry name" value="PPM-type phosphatase domain"/>
    <property type="match status" value="1"/>
</dbReference>
<evidence type="ECO:0000259" key="2">
    <source>
        <dbReference type="PROSITE" id="PS51746"/>
    </source>
</evidence>
<protein>
    <submittedName>
        <fullName evidence="3">Histidine kinase</fullName>
    </submittedName>
</protein>
<dbReference type="Pfam" id="PF08448">
    <property type="entry name" value="PAS_4"/>
    <property type="match status" value="1"/>
</dbReference>
<gene>
    <name evidence="3" type="ORF">N868_07145</name>
</gene>
<dbReference type="CDD" id="cd00130">
    <property type="entry name" value="PAS"/>
    <property type="match status" value="1"/>
</dbReference>
<keyword evidence="3" id="KW-0418">Kinase</keyword>
<dbReference type="InterPro" id="IPR000014">
    <property type="entry name" value="PAS"/>
</dbReference>
<dbReference type="SUPFAM" id="SSF81606">
    <property type="entry name" value="PP2C-like"/>
    <property type="match status" value="1"/>
</dbReference>
<dbReference type="GO" id="GO:0016791">
    <property type="term" value="F:phosphatase activity"/>
    <property type="evidence" value="ECO:0007669"/>
    <property type="project" value="TreeGrafter"/>
</dbReference>
<dbReference type="Proteomes" id="UP000029839">
    <property type="component" value="Unassembled WGS sequence"/>
</dbReference>
<keyword evidence="1" id="KW-0378">Hydrolase</keyword>
<evidence type="ECO:0000256" key="1">
    <source>
        <dbReference type="ARBA" id="ARBA00022801"/>
    </source>
</evidence>
<dbReference type="SUPFAM" id="SSF55785">
    <property type="entry name" value="PYP-like sensor domain (PAS domain)"/>
    <property type="match status" value="1"/>
</dbReference>
<dbReference type="Gene3D" id="3.30.450.20">
    <property type="entry name" value="PAS domain"/>
    <property type="match status" value="1"/>
</dbReference>
<dbReference type="NCBIfam" id="TIGR00229">
    <property type="entry name" value="sensory_box"/>
    <property type="match status" value="1"/>
</dbReference>
<keyword evidence="4" id="KW-1185">Reference proteome</keyword>
<dbReference type="InterPro" id="IPR001932">
    <property type="entry name" value="PPM-type_phosphatase-like_dom"/>
</dbReference>
<dbReference type="PANTHER" id="PTHR43156:SF2">
    <property type="entry name" value="STAGE II SPORULATION PROTEIN E"/>
    <property type="match status" value="1"/>
</dbReference>
<dbReference type="InterPro" id="IPR013656">
    <property type="entry name" value="PAS_4"/>
</dbReference>
<sequence length="437" mass="46163">MATETRDDDGAAARPSASAPASTDALLEVLAQFDSLLEGAPLGIGIFDRDLRHVRVNAVLEEMNGRPADQLLGRTPSEVNGEVGAQAEVFYRQVMDRGVAMRDVRLTGEVTARPGQVRHWSTTFYPVRREDEVVGLCVIVDDVTAEQELSDALAKSRRDFQRLAEDLQRDLLPPAHPVVADADVAAIYRPANTASRVGGDFYDVVELDARRWLLVIGDVQGKGPLAASLSGALRYAVRTAAVVDPDPAHVMATVNAVLMGLEHEATCTAVCALLERDGAGWSVCVASAGHPAPLVVRGATNGSPPTVEGVGASNLLLGIVNGVRYDAARAGLAPGDSLVLYTDGITEARAPRPVLAGDDGRPLDAAITLFGEARLRAVLTEVTTSGSARSTADRGRADLLARGIDDAVQAFASGRLRDDVTLLVLHVPQSDPRPTGR</sequence>
<dbReference type="RefSeq" id="WP_052425774.1">
    <property type="nucleotide sequence ID" value="NZ_AXCY01000002.1"/>
</dbReference>
<accession>A0A0A0BW66</accession>
<evidence type="ECO:0000313" key="4">
    <source>
        <dbReference type="Proteomes" id="UP000029839"/>
    </source>
</evidence>
<dbReference type="EMBL" id="AXCY01000002">
    <property type="protein sequence ID" value="KGM12633.1"/>
    <property type="molecule type" value="Genomic_DNA"/>
</dbReference>
<proteinExistence type="predicted"/>
<evidence type="ECO:0000313" key="3">
    <source>
        <dbReference type="EMBL" id="KGM12633.1"/>
    </source>
</evidence>
<dbReference type="InterPro" id="IPR052016">
    <property type="entry name" value="Bact_Sigma-Reg"/>
</dbReference>
<dbReference type="OrthoDB" id="319881at2"/>
<dbReference type="AlphaFoldDB" id="A0A0A0BW66"/>
<dbReference type="PANTHER" id="PTHR43156">
    <property type="entry name" value="STAGE II SPORULATION PROTEIN E-RELATED"/>
    <property type="match status" value="1"/>
</dbReference>
<reference evidence="3 4" key="1">
    <citation type="submission" date="2013-08" db="EMBL/GenBank/DDBJ databases">
        <title>Genome sequencing of Cellulomonas carbonis T26.</title>
        <authorList>
            <person name="Chen F."/>
            <person name="Li Y."/>
            <person name="Wang G."/>
        </authorList>
    </citation>
    <scope>NUCLEOTIDE SEQUENCE [LARGE SCALE GENOMIC DNA]</scope>
    <source>
        <strain evidence="3 4">T26</strain>
    </source>
</reference>
<dbReference type="Pfam" id="PF07228">
    <property type="entry name" value="SpoIIE"/>
    <property type="match status" value="1"/>
</dbReference>
<comment type="caution">
    <text evidence="3">The sequence shown here is derived from an EMBL/GenBank/DDBJ whole genome shotgun (WGS) entry which is preliminary data.</text>
</comment>
<dbReference type="PROSITE" id="PS51746">
    <property type="entry name" value="PPM_2"/>
    <property type="match status" value="1"/>
</dbReference>
<organism evidence="3 4">
    <name type="scientific">Cellulomonas carbonis T26</name>
    <dbReference type="NCBI Taxonomy" id="947969"/>
    <lineage>
        <taxon>Bacteria</taxon>
        <taxon>Bacillati</taxon>
        <taxon>Actinomycetota</taxon>
        <taxon>Actinomycetes</taxon>
        <taxon>Micrococcales</taxon>
        <taxon>Cellulomonadaceae</taxon>
        <taxon>Cellulomonas</taxon>
    </lineage>
</organism>
<feature type="domain" description="PPM-type phosphatase" evidence="2">
    <location>
        <begin position="181"/>
        <end position="427"/>
    </location>
</feature>
<dbReference type="InterPro" id="IPR035965">
    <property type="entry name" value="PAS-like_dom_sf"/>
</dbReference>
<dbReference type="InterPro" id="IPR036457">
    <property type="entry name" value="PPM-type-like_dom_sf"/>
</dbReference>